<gene>
    <name evidence="3" type="ORF">JKL49_26745</name>
</gene>
<evidence type="ECO:0000259" key="2">
    <source>
        <dbReference type="Pfam" id="PF13539"/>
    </source>
</evidence>
<evidence type="ECO:0000256" key="1">
    <source>
        <dbReference type="SAM" id="MobiDB-lite"/>
    </source>
</evidence>
<dbReference type="InterPro" id="IPR039561">
    <property type="entry name" value="Peptidase_M15C"/>
</dbReference>
<evidence type="ECO:0000313" key="3">
    <source>
        <dbReference type="EMBL" id="QQZ50129.1"/>
    </source>
</evidence>
<dbReference type="EMBL" id="CP068570">
    <property type="protein sequence ID" value="QQZ50129.1"/>
    <property type="molecule type" value="Genomic_DNA"/>
</dbReference>
<name>A0A974P499_9CAUL</name>
<dbReference type="AlphaFoldDB" id="A0A974P499"/>
<dbReference type="Pfam" id="PF13539">
    <property type="entry name" value="Peptidase_M15_4"/>
    <property type="match status" value="1"/>
</dbReference>
<sequence>MAGTARRSMHAYGAAIDISTAQSDYWLWKGGEAPSGPTASRRRSSRSSSATASSGAAGGDISTPCTSSTGQSCYPERDSRKWPPVSAPIARPSLRRQASPQTRARSGVSSTR</sequence>
<protein>
    <submittedName>
        <fullName evidence="3">M15 family metallopeptidase</fullName>
    </submittedName>
</protein>
<feature type="compositionally biased region" description="Polar residues" evidence="1">
    <location>
        <begin position="96"/>
        <end position="112"/>
    </location>
</feature>
<organism evidence="3">
    <name type="scientific">Phenylobacterium glaciei</name>
    <dbReference type="NCBI Taxonomy" id="2803784"/>
    <lineage>
        <taxon>Bacteria</taxon>
        <taxon>Pseudomonadati</taxon>
        <taxon>Pseudomonadota</taxon>
        <taxon>Alphaproteobacteria</taxon>
        <taxon>Caulobacterales</taxon>
        <taxon>Caulobacteraceae</taxon>
        <taxon>Phenylobacterium</taxon>
    </lineage>
</organism>
<reference evidence="3" key="1">
    <citation type="submission" date="2021-01" db="EMBL/GenBank/DDBJ databases">
        <title>Genome sequence of Phenylobacterium sp. 20VBR1 isolated from a valley glaceir, Ny-Alesund, Svalbard.</title>
        <authorList>
            <person name="Thomas F.A."/>
            <person name="Krishnan K.P."/>
            <person name="Sinha R.K."/>
        </authorList>
    </citation>
    <scope>NUCLEOTIDE SEQUENCE</scope>
    <source>
        <strain evidence="3">20VBR1</strain>
    </source>
</reference>
<feature type="domain" description="Peptidase M15C" evidence="2">
    <location>
        <begin position="3"/>
        <end position="33"/>
    </location>
</feature>
<dbReference type="SUPFAM" id="SSF55166">
    <property type="entry name" value="Hedgehog/DD-peptidase"/>
    <property type="match status" value="1"/>
</dbReference>
<feature type="region of interest" description="Disordered" evidence="1">
    <location>
        <begin position="28"/>
        <end position="112"/>
    </location>
</feature>
<proteinExistence type="predicted"/>
<dbReference type="GO" id="GO:0008233">
    <property type="term" value="F:peptidase activity"/>
    <property type="evidence" value="ECO:0007669"/>
    <property type="project" value="InterPro"/>
</dbReference>
<accession>A0A974P499</accession>
<feature type="compositionally biased region" description="Polar residues" evidence="1">
    <location>
        <begin position="63"/>
        <end position="72"/>
    </location>
</feature>
<feature type="compositionally biased region" description="Low complexity" evidence="1">
    <location>
        <begin position="46"/>
        <end position="55"/>
    </location>
</feature>
<dbReference type="InterPro" id="IPR009045">
    <property type="entry name" value="Zn_M74/Hedgehog-like"/>
</dbReference>